<evidence type="ECO:0000313" key="11">
    <source>
        <dbReference type="EMBL" id="ODN77805.1"/>
    </source>
</evidence>
<dbReference type="Pfam" id="PF01735">
    <property type="entry name" value="PLA2_B"/>
    <property type="match status" value="1"/>
</dbReference>
<evidence type="ECO:0000256" key="2">
    <source>
        <dbReference type="ARBA" id="ARBA00013274"/>
    </source>
</evidence>
<dbReference type="GO" id="GO:0004622">
    <property type="term" value="F:phosphatidylcholine lysophospholipase activity"/>
    <property type="evidence" value="ECO:0007669"/>
    <property type="project" value="UniProtKB-EC"/>
</dbReference>
<dbReference type="GeneID" id="30156238"/>
<dbReference type="RefSeq" id="XP_018993041.1">
    <property type="nucleotide sequence ID" value="XM_019139098.1"/>
</dbReference>
<evidence type="ECO:0000259" key="10">
    <source>
        <dbReference type="PROSITE" id="PS51210"/>
    </source>
</evidence>
<comment type="similarity">
    <text evidence="1 9">Belongs to the lysophospholipase family.</text>
</comment>
<evidence type="ECO:0000256" key="9">
    <source>
        <dbReference type="RuleBase" id="RU362103"/>
    </source>
</evidence>
<sequence length="599" mass="64475">MPRSLSTALVLVTFATFIITQAVAVSFNDEQRFELQAERGLGDKSYAPYEVACPSDETWVRNATTGLATAEQDYINQRKSLVDAAVEKMMAVRGLDNPPRMPNIGVALSGGGYRAMLVGLGGVMGLMNESSEAASSGTGGWLEATNYMAGLSGGSWAVGSFVANGGALPSTLLQDLYELDSNLIFPSNGKITFYPELYTESKAKVDKGFPVQLTDIWGLAIGAHVMPDDFQLDKTPNFTLSNLAQAVPAYANASLPMPIIIAAEREPGELVIAENATVYEFTPYEFGSWAFGSDFKSPGAFTPMEFLGTSLDDGAANGTCWKGYDQLSFAMGTSATLFNGAFLELNGTDTGLLGDFLKDILEDLGDEQLDVSRVPNPFAGFNPGYNPVSAFDFITLVDAGETNQNVPLEPLIEPTRNLDAIIAFDASADTDTTWPNGSAPRTTFERAQVLAQYQNVNVRMPEVPSVNGFVNGGFNARPTFFGCNDTDTPILVYVPSYPWTSASNTSTFQLEYSTDEALEVMLSGMRSLTLNGTVESWPTCLACALSDRAFDYTSANRSSTCQSCFDTWCWDGTDDTTEPATYTPDIGSVPPWLVEQGLV</sequence>
<comment type="catalytic activity">
    <reaction evidence="9">
        <text>a 1-acyl-sn-glycero-3-phosphocholine + H2O = sn-glycerol 3-phosphocholine + a fatty acid + H(+)</text>
        <dbReference type="Rhea" id="RHEA:15177"/>
        <dbReference type="ChEBI" id="CHEBI:15377"/>
        <dbReference type="ChEBI" id="CHEBI:15378"/>
        <dbReference type="ChEBI" id="CHEBI:16870"/>
        <dbReference type="ChEBI" id="CHEBI:28868"/>
        <dbReference type="ChEBI" id="CHEBI:58168"/>
        <dbReference type="EC" id="3.1.1.5"/>
    </reaction>
</comment>
<dbReference type="PANTHER" id="PTHR10728:SF33">
    <property type="entry name" value="LYSOPHOSPHOLIPASE 1-RELATED"/>
    <property type="match status" value="1"/>
</dbReference>
<evidence type="ECO:0000256" key="7">
    <source>
        <dbReference type="ARBA" id="ARBA00023180"/>
    </source>
</evidence>
<dbReference type="SUPFAM" id="SSF52151">
    <property type="entry name" value="FabD/lysophospholipase-like"/>
    <property type="match status" value="1"/>
</dbReference>
<name>A0A1E3HNT6_9TREE</name>
<keyword evidence="12" id="KW-1185">Reference proteome</keyword>
<protein>
    <recommendedName>
        <fullName evidence="2 9">Lysophospholipase</fullName>
        <ecNumber evidence="2 9">3.1.1.5</ecNumber>
    </recommendedName>
</protein>
<evidence type="ECO:0000256" key="1">
    <source>
        <dbReference type="ARBA" id="ARBA00008780"/>
    </source>
</evidence>
<accession>A0A1E3HNT6</accession>
<dbReference type="GO" id="GO:0004623">
    <property type="term" value="F:phospholipase A2 activity"/>
    <property type="evidence" value="ECO:0007669"/>
    <property type="project" value="TreeGrafter"/>
</dbReference>
<dbReference type="InterPro" id="IPR002642">
    <property type="entry name" value="LysoPLipase_cat_dom"/>
</dbReference>
<keyword evidence="6 8" id="KW-0443">Lipid metabolism</keyword>
<dbReference type="SMART" id="SM00022">
    <property type="entry name" value="PLAc"/>
    <property type="match status" value="1"/>
</dbReference>
<keyword evidence="3 9" id="KW-0732">Signal</keyword>
<reference evidence="11 12" key="1">
    <citation type="submission" date="2016-06" db="EMBL/GenBank/DDBJ databases">
        <title>Evolution of pathogenesis and genome organization in the Tremellales.</title>
        <authorList>
            <person name="Cuomo C."/>
            <person name="Litvintseva A."/>
            <person name="Heitman J."/>
            <person name="Chen Y."/>
            <person name="Sun S."/>
            <person name="Springer D."/>
            <person name="Dromer F."/>
            <person name="Young S."/>
            <person name="Zeng Q."/>
            <person name="Chapman S."/>
            <person name="Gujja S."/>
            <person name="Saif S."/>
            <person name="Birren B."/>
        </authorList>
    </citation>
    <scope>NUCLEOTIDE SEQUENCE [LARGE SCALE GENOMIC DNA]</scope>
    <source>
        <strain evidence="11 12">CBS 6039</strain>
    </source>
</reference>
<proteinExistence type="inferred from homology"/>
<evidence type="ECO:0000256" key="4">
    <source>
        <dbReference type="ARBA" id="ARBA00022801"/>
    </source>
</evidence>
<evidence type="ECO:0000256" key="6">
    <source>
        <dbReference type="ARBA" id="ARBA00023098"/>
    </source>
</evidence>
<evidence type="ECO:0000256" key="3">
    <source>
        <dbReference type="ARBA" id="ARBA00022729"/>
    </source>
</evidence>
<dbReference type="OrthoDB" id="4084751at2759"/>
<evidence type="ECO:0000313" key="12">
    <source>
        <dbReference type="Proteomes" id="UP000094065"/>
    </source>
</evidence>
<dbReference type="InterPro" id="IPR016035">
    <property type="entry name" value="Acyl_Trfase/lysoPLipase"/>
</dbReference>
<dbReference type="STRING" id="1295533.A0A1E3HNT6"/>
<dbReference type="PROSITE" id="PS51210">
    <property type="entry name" value="PLA2C"/>
    <property type="match status" value="1"/>
</dbReference>
<keyword evidence="7" id="KW-0325">Glycoprotein</keyword>
<dbReference type="PANTHER" id="PTHR10728">
    <property type="entry name" value="CYTOSOLIC PHOSPHOLIPASE A2"/>
    <property type="match status" value="1"/>
</dbReference>
<dbReference type="GO" id="GO:0046475">
    <property type="term" value="P:glycerophospholipid catabolic process"/>
    <property type="evidence" value="ECO:0007669"/>
    <property type="project" value="TreeGrafter"/>
</dbReference>
<organism evidence="11 12">
    <name type="scientific">Cryptococcus amylolentus CBS 6039</name>
    <dbReference type="NCBI Taxonomy" id="1295533"/>
    <lineage>
        <taxon>Eukaryota</taxon>
        <taxon>Fungi</taxon>
        <taxon>Dikarya</taxon>
        <taxon>Basidiomycota</taxon>
        <taxon>Agaricomycotina</taxon>
        <taxon>Tremellomycetes</taxon>
        <taxon>Tremellales</taxon>
        <taxon>Cryptococcaceae</taxon>
        <taxon>Cryptococcus</taxon>
    </lineage>
</organism>
<comment type="caution">
    <text evidence="11">The sequence shown here is derived from an EMBL/GenBank/DDBJ whole genome shotgun (WGS) entry which is preliminary data.</text>
</comment>
<dbReference type="Proteomes" id="UP000094065">
    <property type="component" value="Unassembled WGS sequence"/>
</dbReference>
<feature type="chain" id="PRO_5009027194" description="Lysophospholipase" evidence="9">
    <location>
        <begin position="25"/>
        <end position="599"/>
    </location>
</feature>
<feature type="domain" description="PLA2c" evidence="10">
    <location>
        <begin position="52"/>
        <end position="575"/>
    </location>
</feature>
<dbReference type="EMBL" id="AWGJ01000007">
    <property type="protein sequence ID" value="ODN77805.1"/>
    <property type="molecule type" value="Genomic_DNA"/>
</dbReference>
<feature type="signal peptide" evidence="9">
    <location>
        <begin position="1"/>
        <end position="24"/>
    </location>
</feature>
<evidence type="ECO:0000256" key="5">
    <source>
        <dbReference type="ARBA" id="ARBA00022963"/>
    </source>
</evidence>
<keyword evidence="4 8" id="KW-0378">Hydrolase</keyword>
<evidence type="ECO:0000256" key="8">
    <source>
        <dbReference type="PROSITE-ProRule" id="PRU00555"/>
    </source>
</evidence>
<dbReference type="Gene3D" id="3.40.1090.10">
    <property type="entry name" value="Cytosolic phospholipase A2 catalytic domain"/>
    <property type="match status" value="1"/>
</dbReference>
<gene>
    <name evidence="11" type="ORF">L202_04929</name>
</gene>
<keyword evidence="5 8" id="KW-0442">Lipid degradation</keyword>
<dbReference type="EC" id="3.1.1.5" evidence="2 9"/>
<dbReference type="AlphaFoldDB" id="A0A1E3HNT6"/>
<dbReference type="GO" id="GO:0005829">
    <property type="term" value="C:cytosol"/>
    <property type="evidence" value="ECO:0007669"/>
    <property type="project" value="TreeGrafter"/>
</dbReference>